<accession>A0ABV4AJW6</accession>
<dbReference type="SUPFAM" id="SSF55347">
    <property type="entry name" value="Glyceraldehyde-3-phosphate dehydrogenase-like, C-terminal domain"/>
    <property type="match status" value="1"/>
</dbReference>
<evidence type="ECO:0000256" key="1">
    <source>
        <dbReference type="ARBA" id="ARBA00010584"/>
    </source>
</evidence>
<dbReference type="Gene3D" id="3.40.50.720">
    <property type="entry name" value="NAD(P)-binding Rossmann-like Domain"/>
    <property type="match status" value="1"/>
</dbReference>
<comment type="similarity">
    <text evidence="1">Belongs to the aspartate-semialdehyde dehydrogenase family.</text>
</comment>
<dbReference type="Pfam" id="PF01118">
    <property type="entry name" value="Semialdhyde_dh"/>
    <property type="match status" value="1"/>
</dbReference>
<evidence type="ECO:0000313" key="3">
    <source>
        <dbReference type="EMBL" id="MEY1662071.1"/>
    </source>
</evidence>
<protein>
    <submittedName>
        <fullName evidence="3">Aspartate-semialdehyde dehydrogenase</fullName>
        <ecNumber evidence="3">1.2.1.11</ecNumber>
    </submittedName>
</protein>
<comment type="caution">
    <text evidence="3">The sequence shown here is derived from an EMBL/GenBank/DDBJ whole genome shotgun (WGS) entry which is preliminary data.</text>
</comment>
<keyword evidence="3" id="KW-0560">Oxidoreductase</keyword>
<dbReference type="SUPFAM" id="SSF51735">
    <property type="entry name" value="NAD(P)-binding Rossmann-fold domains"/>
    <property type="match status" value="1"/>
</dbReference>
<evidence type="ECO:0000313" key="4">
    <source>
        <dbReference type="Proteomes" id="UP001562065"/>
    </source>
</evidence>
<dbReference type="SMART" id="SM00859">
    <property type="entry name" value="Semialdhyde_dh"/>
    <property type="match status" value="1"/>
</dbReference>
<name>A0ABV4AJW6_9GAMM</name>
<dbReference type="NCBIfam" id="NF011456">
    <property type="entry name" value="PRK14874.1"/>
    <property type="match status" value="1"/>
</dbReference>
<dbReference type="EMBL" id="JBGCUO010000001">
    <property type="protein sequence ID" value="MEY1662071.1"/>
    <property type="molecule type" value="Genomic_DNA"/>
</dbReference>
<keyword evidence="4" id="KW-1185">Reference proteome</keyword>
<dbReference type="RefSeq" id="WP_369455313.1">
    <property type="nucleotide sequence ID" value="NZ_JBGCUO010000001.1"/>
</dbReference>
<dbReference type="PANTHER" id="PTHR46278:SF2">
    <property type="entry name" value="ASPARTATE-SEMIALDEHYDE DEHYDROGENASE"/>
    <property type="match status" value="1"/>
</dbReference>
<proteinExistence type="inferred from homology"/>
<dbReference type="PANTHER" id="PTHR46278">
    <property type="entry name" value="DEHYDROGENASE, PUTATIVE-RELATED"/>
    <property type="match status" value="1"/>
</dbReference>
<dbReference type="PIRSF" id="PIRSF000148">
    <property type="entry name" value="ASA_dh"/>
    <property type="match status" value="1"/>
</dbReference>
<dbReference type="InterPro" id="IPR000534">
    <property type="entry name" value="Semialdehyde_DH_NAD-bd"/>
</dbReference>
<dbReference type="CDD" id="cd17894">
    <property type="entry name" value="ASADH_USG1_N"/>
    <property type="match status" value="1"/>
</dbReference>
<dbReference type="Pfam" id="PF02774">
    <property type="entry name" value="Semialdhyde_dhC"/>
    <property type="match status" value="1"/>
</dbReference>
<dbReference type="EC" id="1.2.1.11" evidence="3"/>
<organism evidence="3 4">
    <name type="scientific">Isoalcanivorax beigongshangi</name>
    <dbReference type="NCBI Taxonomy" id="3238810"/>
    <lineage>
        <taxon>Bacteria</taxon>
        <taxon>Pseudomonadati</taxon>
        <taxon>Pseudomonadota</taxon>
        <taxon>Gammaproteobacteria</taxon>
        <taxon>Oceanospirillales</taxon>
        <taxon>Alcanivoracaceae</taxon>
        <taxon>Isoalcanivorax</taxon>
    </lineage>
</organism>
<dbReference type="CDD" id="cd18129">
    <property type="entry name" value="ASADH_C_USG1_like"/>
    <property type="match status" value="1"/>
</dbReference>
<dbReference type="Proteomes" id="UP001562065">
    <property type="component" value="Unassembled WGS sequence"/>
</dbReference>
<dbReference type="NCBIfam" id="NF004224">
    <property type="entry name" value="PRK05671.1"/>
    <property type="match status" value="1"/>
</dbReference>
<dbReference type="InterPro" id="IPR036291">
    <property type="entry name" value="NAD(P)-bd_dom_sf"/>
</dbReference>
<sequence length="338" mass="35876">MSAQFNLAVVGATGLVGGALLELINELPLPLGEVSLVASAESAGKRLQVREHYVSVAALESFDFSTVQLAIFAVPEAVALQWAPQAADAGVVVVDLSGAFAADTDVPLVVPEVNLELLEDFRNRGIVASPAPASMQLAMTLKSLLNMAGLEQAAAVVLEPAAHYGRAGVDDLARQTARLMNAQEVEPGVFGRQLAFNVLPTIGEPLGSGATRAELRVALETLRLLGEPGLRLSVTIQQVPTFHGCNVALSCESVQPLALEQWLTALMQQPGLRVQPDHEPASAVTDAVGDDMVWLSRLRKDLSREQGFQLSLVTDNLRKGSALNALQIVDLLIKHHLS</sequence>
<dbReference type="GO" id="GO:0004073">
    <property type="term" value="F:aspartate-semialdehyde dehydrogenase activity"/>
    <property type="evidence" value="ECO:0007669"/>
    <property type="project" value="UniProtKB-EC"/>
</dbReference>
<gene>
    <name evidence="3" type="ORF">AB5I84_07920</name>
</gene>
<evidence type="ECO:0000259" key="2">
    <source>
        <dbReference type="SMART" id="SM00859"/>
    </source>
</evidence>
<dbReference type="InterPro" id="IPR012280">
    <property type="entry name" value="Semialdhyde_DH_dimer_dom"/>
</dbReference>
<dbReference type="Gene3D" id="3.30.360.10">
    <property type="entry name" value="Dihydrodipicolinate Reductase, domain 2"/>
    <property type="match status" value="1"/>
</dbReference>
<reference evidence="3 4" key="1">
    <citation type="submission" date="2024-07" db="EMBL/GenBank/DDBJ databases">
        <authorList>
            <person name="Ren Q."/>
        </authorList>
    </citation>
    <scope>NUCLEOTIDE SEQUENCE [LARGE SCALE GENOMIC DNA]</scope>
    <source>
        <strain evidence="3 4">REN37</strain>
    </source>
</reference>
<feature type="domain" description="Semialdehyde dehydrogenase NAD-binding" evidence="2">
    <location>
        <begin position="6"/>
        <end position="121"/>
    </location>
</feature>